<feature type="compositionally biased region" description="Polar residues" evidence="8">
    <location>
        <begin position="203"/>
        <end position="214"/>
    </location>
</feature>
<evidence type="ECO:0000256" key="5">
    <source>
        <dbReference type="ARBA" id="ARBA00023274"/>
    </source>
</evidence>
<accession>A0A7V8VCJ7</accession>
<name>A0A7V8VCJ7_9BACT</name>
<evidence type="ECO:0000313" key="9">
    <source>
        <dbReference type="EMBL" id="MBA2225545.1"/>
    </source>
</evidence>
<comment type="similarity">
    <text evidence="1 6">Belongs to the universal ribosomal protein uL3 family.</text>
</comment>
<keyword evidence="2 7" id="KW-0699">rRNA-binding</keyword>
<evidence type="ECO:0000256" key="2">
    <source>
        <dbReference type="ARBA" id="ARBA00022730"/>
    </source>
</evidence>
<feature type="region of interest" description="Disordered" evidence="8">
    <location>
        <begin position="191"/>
        <end position="230"/>
    </location>
</feature>
<sequence>MTQVFQPDGTVEPVTVLQVGPCPVLQIKYPTAKGENGEEVVKDGYAAIQLGYKDKPRKRATRPEQGHVAANLKSKRKEARLKAGVVLPPKADCEPQRYIREFRLDRAGAFITRLHEIGPAEAKITVERIRVTGEGANKKYEAYTEDMTFKVGQVLTLMDVFKDVPAVDVTGISKGRGTAGVMKRHGFAGLPASHGAKKVHRQAGSTASHASNRGTGRPKKGQRRAGRYGHERVTIRNLAVVRLDPDNHLMLVRGGIPGPNGGLVLIRPTNKVGPGSPKAKTRKVEAPAKTK</sequence>
<evidence type="ECO:0000256" key="6">
    <source>
        <dbReference type="RuleBase" id="RU003905"/>
    </source>
</evidence>
<evidence type="ECO:0000256" key="8">
    <source>
        <dbReference type="SAM" id="MobiDB-lite"/>
    </source>
</evidence>
<keyword evidence="10" id="KW-1185">Reference proteome</keyword>
<dbReference type="InterPro" id="IPR000597">
    <property type="entry name" value="Ribosomal_uL3"/>
</dbReference>
<feature type="compositionally biased region" description="Basic and acidic residues" evidence="8">
    <location>
        <begin position="282"/>
        <end position="291"/>
    </location>
</feature>
<feature type="region of interest" description="Disordered" evidence="8">
    <location>
        <begin position="267"/>
        <end position="291"/>
    </location>
</feature>
<dbReference type="GO" id="GO:0019843">
    <property type="term" value="F:rRNA binding"/>
    <property type="evidence" value="ECO:0007669"/>
    <property type="project" value="UniProtKB-KW"/>
</dbReference>
<feature type="compositionally biased region" description="Basic residues" evidence="8">
    <location>
        <begin position="216"/>
        <end position="227"/>
    </location>
</feature>
<dbReference type="Gene3D" id="3.30.160.810">
    <property type="match status" value="1"/>
</dbReference>
<comment type="subunit">
    <text evidence="7">Part of the 50S ribosomal subunit. Forms a cluster with proteins L14 and L19.</text>
</comment>
<evidence type="ECO:0000256" key="1">
    <source>
        <dbReference type="ARBA" id="ARBA00006540"/>
    </source>
</evidence>
<dbReference type="GO" id="GO:0006412">
    <property type="term" value="P:translation"/>
    <property type="evidence" value="ECO:0007669"/>
    <property type="project" value="InterPro"/>
</dbReference>
<reference evidence="9 10" key="1">
    <citation type="submission" date="2020-07" db="EMBL/GenBank/DDBJ databases">
        <title>Thermogemmata thermophila gen. nov., sp. nov., a novel moderate thermophilic planctomycete from a Kamchatka hot spring.</title>
        <authorList>
            <person name="Elcheninov A.G."/>
            <person name="Podosokorskaya O.A."/>
            <person name="Kovaleva O.L."/>
            <person name="Novikov A."/>
            <person name="Bonch-Osmolovskaya E.A."/>
            <person name="Toshchakov S.V."/>
            <person name="Kublanov I.V."/>
        </authorList>
    </citation>
    <scope>NUCLEOTIDE SEQUENCE [LARGE SCALE GENOMIC DNA]</scope>
    <source>
        <strain evidence="9 10">2918</strain>
    </source>
</reference>
<dbReference type="InterPro" id="IPR019927">
    <property type="entry name" value="Ribosomal_uL3_bac/org-type"/>
</dbReference>
<organism evidence="9 10">
    <name type="scientific">Thermogemmata fonticola</name>
    <dbReference type="NCBI Taxonomy" id="2755323"/>
    <lineage>
        <taxon>Bacteria</taxon>
        <taxon>Pseudomonadati</taxon>
        <taxon>Planctomycetota</taxon>
        <taxon>Planctomycetia</taxon>
        <taxon>Gemmatales</taxon>
        <taxon>Gemmataceae</taxon>
        <taxon>Thermogemmata</taxon>
    </lineage>
</organism>
<dbReference type="PANTHER" id="PTHR11229:SF16">
    <property type="entry name" value="LARGE RIBOSOMAL SUBUNIT PROTEIN UL3C"/>
    <property type="match status" value="1"/>
</dbReference>
<dbReference type="GO" id="GO:0022625">
    <property type="term" value="C:cytosolic large ribosomal subunit"/>
    <property type="evidence" value="ECO:0007669"/>
    <property type="project" value="TreeGrafter"/>
</dbReference>
<dbReference type="Proteomes" id="UP000542342">
    <property type="component" value="Unassembled WGS sequence"/>
</dbReference>
<evidence type="ECO:0000313" key="10">
    <source>
        <dbReference type="Proteomes" id="UP000542342"/>
    </source>
</evidence>
<dbReference type="EMBL" id="JACEFB010000002">
    <property type="protein sequence ID" value="MBA2225545.1"/>
    <property type="molecule type" value="Genomic_DNA"/>
</dbReference>
<evidence type="ECO:0000256" key="4">
    <source>
        <dbReference type="ARBA" id="ARBA00022980"/>
    </source>
</evidence>
<dbReference type="Gene3D" id="2.40.30.10">
    <property type="entry name" value="Translation factors"/>
    <property type="match status" value="1"/>
</dbReference>
<dbReference type="PROSITE" id="PS00474">
    <property type="entry name" value="RIBOSOMAL_L3"/>
    <property type="match status" value="1"/>
</dbReference>
<evidence type="ECO:0000256" key="3">
    <source>
        <dbReference type="ARBA" id="ARBA00022884"/>
    </source>
</evidence>
<dbReference type="Pfam" id="PF00297">
    <property type="entry name" value="Ribosomal_L3"/>
    <property type="match status" value="1"/>
</dbReference>
<comment type="caution">
    <text evidence="9">The sequence shown here is derived from an EMBL/GenBank/DDBJ whole genome shotgun (WGS) entry which is preliminary data.</text>
</comment>
<proteinExistence type="inferred from homology"/>
<dbReference type="InterPro" id="IPR009000">
    <property type="entry name" value="Transl_B-barrel_sf"/>
</dbReference>
<dbReference type="SUPFAM" id="SSF50447">
    <property type="entry name" value="Translation proteins"/>
    <property type="match status" value="1"/>
</dbReference>
<evidence type="ECO:0000256" key="7">
    <source>
        <dbReference type="RuleBase" id="RU003906"/>
    </source>
</evidence>
<dbReference type="PANTHER" id="PTHR11229">
    <property type="entry name" value="50S RIBOSOMAL PROTEIN L3"/>
    <property type="match status" value="1"/>
</dbReference>
<dbReference type="FunFam" id="2.40.30.10:FF:000004">
    <property type="entry name" value="50S ribosomal protein L3"/>
    <property type="match status" value="1"/>
</dbReference>
<keyword evidence="4 6" id="KW-0689">Ribosomal protein</keyword>
<gene>
    <name evidence="9" type="ORF">H0921_05135</name>
</gene>
<dbReference type="GO" id="GO:0003735">
    <property type="term" value="F:structural constituent of ribosome"/>
    <property type="evidence" value="ECO:0007669"/>
    <property type="project" value="InterPro"/>
</dbReference>
<protein>
    <recommendedName>
        <fullName evidence="7">50S ribosomal protein L3</fullName>
    </recommendedName>
</protein>
<keyword evidence="3 7" id="KW-0694">RNA-binding</keyword>
<dbReference type="AlphaFoldDB" id="A0A7V8VCJ7"/>
<keyword evidence="5 6" id="KW-0687">Ribonucleoprotein</keyword>
<comment type="function">
    <text evidence="7">One of the primary rRNA binding proteins, it binds directly near the 3'-end of the 23S rRNA, where it nucleates assembly of the 50S subunit.</text>
</comment>
<dbReference type="InterPro" id="IPR019926">
    <property type="entry name" value="Ribosomal_uL3_CS"/>
</dbReference>